<proteinExistence type="predicted"/>
<keyword evidence="2" id="KW-1185">Reference proteome</keyword>
<dbReference type="RefSeq" id="WP_107570608.1">
    <property type="nucleotide sequence ID" value="NZ_PYYB01000003.1"/>
</dbReference>
<organism evidence="1 2">
    <name type="scientific">Paraconexibacter algicola</name>
    <dbReference type="NCBI Taxonomy" id="2133960"/>
    <lineage>
        <taxon>Bacteria</taxon>
        <taxon>Bacillati</taxon>
        <taxon>Actinomycetota</taxon>
        <taxon>Thermoleophilia</taxon>
        <taxon>Solirubrobacterales</taxon>
        <taxon>Paraconexibacteraceae</taxon>
        <taxon>Paraconexibacter</taxon>
    </lineage>
</organism>
<accession>A0A2T4UDL3</accession>
<protein>
    <submittedName>
        <fullName evidence="1">Uncharacterized protein</fullName>
    </submittedName>
</protein>
<dbReference type="EMBL" id="PYYB01000003">
    <property type="protein sequence ID" value="PTL55565.1"/>
    <property type="molecule type" value="Genomic_DNA"/>
</dbReference>
<name>A0A2T4UDL3_9ACTN</name>
<reference evidence="1 2" key="1">
    <citation type="submission" date="2018-03" db="EMBL/GenBank/DDBJ databases">
        <title>Aquarubrobacter algicola gen. nov., sp. nov., a novel actinobacterium isolated from shallow eutrophic lake during the end of cyanobacterial harmful algal blooms.</title>
        <authorList>
            <person name="Chun S.J."/>
        </authorList>
    </citation>
    <scope>NUCLEOTIDE SEQUENCE [LARGE SCALE GENOMIC DNA]</scope>
    <source>
        <strain evidence="1 2">Seoho-28</strain>
    </source>
</reference>
<evidence type="ECO:0000313" key="1">
    <source>
        <dbReference type="EMBL" id="PTL55565.1"/>
    </source>
</evidence>
<sequence length="381" mass="41366">MKPGAVGLDLKDVSEAALKTRYCAQMMAAGCVLASTAPDDFRRRVLARPVLVYCHEFIRWARRAKNELRSATGDRETVGRIARALNDLEQRDWGDYEEIRHRIAAHRQTIAPDSVDALTARASMWSDLSDDALRILAEDARDIWNDIAAVSGVPRLESFPPIDPALQTAIDSHGYEPVPSGVVVGSGSFDSTRPDAVLATQGGDLGEQNRQLVDAVRNVRTLSQLWAAVNGYEPFWRVVLGATVTETCTLLDLLFEAPVTGLGHQQPALLALLERDLPCSLAIKVLSDARDSLEVSALAHVRDLRNRAGAHVDDKAALREISSLLAGFEPDKLNTVLDACFAAITSAANVELALRPILLHDAVMPGLSQVDRPETPPYGSA</sequence>
<gene>
    <name evidence="1" type="ORF">C7Y72_18135</name>
</gene>
<evidence type="ECO:0000313" key="2">
    <source>
        <dbReference type="Proteomes" id="UP000240739"/>
    </source>
</evidence>
<comment type="caution">
    <text evidence="1">The sequence shown here is derived from an EMBL/GenBank/DDBJ whole genome shotgun (WGS) entry which is preliminary data.</text>
</comment>
<dbReference type="AlphaFoldDB" id="A0A2T4UDL3"/>
<dbReference type="Proteomes" id="UP000240739">
    <property type="component" value="Unassembled WGS sequence"/>
</dbReference>